<organism evidence="1 2">
    <name type="scientific">Cryomyces antarcticus</name>
    <dbReference type="NCBI Taxonomy" id="329879"/>
    <lineage>
        <taxon>Eukaryota</taxon>
        <taxon>Fungi</taxon>
        <taxon>Dikarya</taxon>
        <taxon>Ascomycota</taxon>
        <taxon>Pezizomycotina</taxon>
        <taxon>Dothideomycetes</taxon>
        <taxon>Dothideomycetes incertae sedis</taxon>
        <taxon>Cryomyces</taxon>
    </lineage>
</organism>
<name>A0ABR0JJ15_9PEZI</name>
<dbReference type="EMBL" id="JAVRRA010027386">
    <property type="protein sequence ID" value="KAK5065947.1"/>
    <property type="molecule type" value="Genomic_DNA"/>
</dbReference>
<keyword evidence="2" id="KW-1185">Reference proteome</keyword>
<comment type="caution">
    <text evidence="1">The sequence shown here is derived from an EMBL/GenBank/DDBJ whole genome shotgun (WGS) entry which is preliminary data.</text>
</comment>
<feature type="non-terminal residue" evidence="1">
    <location>
        <position position="1"/>
    </location>
</feature>
<evidence type="ECO:0000313" key="2">
    <source>
        <dbReference type="Proteomes" id="UP001357485"/>
    </source>
</evidence>
<sequence length="88" mass="9984">PEGQQIELQDDQLPPLNGFKLMRRSNRNLLLAIGCQRSLYAGRVRTLDAVIIARRAGLKGQIFLKITIQLLAMPSVFGVKRSRKKQLR</sequence>
<accession>A0ABR0JJ15</accession>
<reference evidence="1 2" key="1">
    <citation type="submission" date="2023-08" db="EMBL/GenBank/DDBJ databases">
        <title>Black Yeasts Isolated from many extreme environments.</title>
        <authorList>
            <person name="Coleine C."/>
            <person name="Stajich J.E."/>
            <person name="Selbmann L."/>
        </authorList>
    </citation>
    <scope>NUCLEOTIDE SEQUENCE [LARGE SCALE GENOMIC DNA]</scope>
    <source>
        <strain evidence="1 2">CCFEE 536</strain>
    </source>
</reference>
<gene>
    <name evidence="1" type="ORF">LTR16_010064</name>
</gene>
<protein>
    <submittedName>
        <fullName evidence="1">Uncharacterized protein</fullName>
    </submittedName>
</protein>
<evidence type="ECO:0000313" key="1">
    <source>
        <dbReference type="EMBL" id="KAK5065947.1"/>
    </source>
</evidence>
<proteinExistence type="predicted"/>
<dbReference type="Proteomes" id="UP001357485">
    <property type="component" value="Unassembled WGS sequence"/>
</dbReference>